<evidence type="ECO:0000256" key="4">
    <source>
        <dbReference type="ARBA" id="ARBA00022776"/>
    </source>
</evidence>
<keyword evidence="5" id="KW-0131">Cell cycle</keyword>
<feature type="compositionally biased region" description="Polar residues" evidence="6">
    <location>
        <begin position="402"/>
        <end position="421"/>
    </location>
</feature>
<proteinExistence type="inferred from homology"/>
<dbReference type="InterPro" id="IPR011989">
    <property type="entry name" value="ARM-like"/>
</dbReference>
<dbReference type="GO" id="GO:0005680">
    <property type="term" value="C:anaphase-promoting complex"/>
    <property type="evidence" value="ECO:0007669"/>
    <property type="project" value="InterPro"/>
</dbReference>
<accession>A0A409VS13</accession>
<feature type="region of interest" description="Disordered" evidence="6">
    <location>
        <begin position="323"/>
        <end position="375"/>
    </location>
</feature>
<dbReference type="InterPro" id="IPR024990">
    <property type="entry name" value="Apc1"/>
</dbReference>
<feature type="domain" description="Anaphase-promoting complex subunit 1 N-terminal" evidence="7">
    <location>
        <begin position="64"/>
        <end position="218"/>
    </location>
</feature>
<evidence type="ECO:0000256" key="3">
    <source>
        <dbReference type="ARBA" id="ARBA00022737"/>
    </source>
</evidence>
<dbReference type="OrthoDB" id="26401at2759"/>
<name>A0A409VS13_9AGAR</name>
<keyword evidence="2" id="KW-0132">Cell division</keyword>
<dbReference type="EMBL" id="NHTK01005994">
    <property type="protein sequence ID" value="PPQ69054.1"/>
    <property type="molecule type" value="Genomic_DNA"/>
</dbReference>
<evidence type="ECO:0000256" key="2">
    <source>
        <dbReference type="ARBA" id="ARBA00022618"/>
    </source>
</evidence>
<dbReference type="Gene3D" id="1.25.10.10">
    <property type="entry name" value="Leucine-rich Repeat Variant"/>
    <property type="match status" value="2"/>
</dbReference>
<keyword evidence="4" id="KW-0498">Mitosis</keyword>
<feature type="domain" description="Anaphase-promoting complex subunit 1 beta-sandwich" evidence="9">
    <location>
        <begin position="1579"/>
        <end position="1659"/>
    </location>
</feature>
<dbReference type="GO" id="GO:0070979">
    <property type="term" value="P:protein K11-linked ubiquitination"/>
    <property type="evidence" value="ECO:0007669"/>
    <property type="project" value="TreeGrafter"/>
</dbReference>
<feature type="region of interest" description="Disordered" evidence="6">
    <location>
        <begin position="394"/>
        <end position="437"/>
    </location>
</feature>
<dbReference type="InterPro" id="IPR048971">
    <property type="entry name" value="Apc1_3rd"/>
</dbReference>
<evidence type="ECO:0000259" key="7">
    <source>
        <dbReference type="Pfam" id="PF12859"/>
    </source>
</evidence>
<dbReference type="GO" id="GO:0007091">
    <property type="term" value="P:metaphase/anaphase transition of mitotic cell cycle"/>
    <property type="evidence" value="ECO:0007669"/>
    <property type="project" value="TreeGrafter"/>
</dbReference>
<evidence type="ECO:0000256" key="5">
    <source>
        <dbReference type="ARBA" id="ARBA00023306"/>
    </source>
</evidence>
<dbReference type="InterPro" id="IPR041221">
    <property type="entry name" value="APC1_C"/>
</dbReference>
<dbReference type="InParanoid" id="A0A409VS13"/>
<evidence type="ECO:0000259" key="9">
    <source>
        <dbReference type="Pfam" id="PF21282"/>
    </source>
</evidence>
<gene>
    <name evidence="10" type="ORF">CVT24_000097</name>
</gene>
<dbReference type="GO" id="GO:0031145">
    <property type="term" value="P:anaphase-promoting complex-dependent catabolic process"/>
    <property type="evidence" value="ECO:0007669"/>
    <property type="project" value="TreeGrafter"/>
</dbReference>
<keyword evidence="11" id="KW-1185">Reference proteome</keyword>
<dbReference type="GO" id="GO:0051301">
    <property type="term" value="P:cell division"/>
    <property type="evidence" value="ECO:0007669"/>
    <property type="project" value="UniProtKB-KW"/>
</dbReference>
<dbReference type="Pfam" id="PF18122">
    <property type="entry name" value="APC1_C"/>
    <property type="match status" value="1"/>
</dbReference>
<sequence length="1954" mass="216966">MASISIPVLGPPTSAAVTYLRKTNPPPETPPENETPLLRAIRKVLRGSDAESATEIHRSILWTGNEVGDRELHWNSHTAVLSTGGIIIKQWSFKHEEESIQWACLGQLEVSVIKNASSAYSAANFAANAESLASAISASSETQQSERPTYGPYTRAANSKPDIGGVRIASATFIFLRSLVKVYLDDGEDFSFSLPFIVRKAWPVSPHGIIMQRVLEPAELEEAQITGDEILPTIFSITSPFAEAAAVGLTSGIIQGGRDKPPKLKDEDEHAMKPLMPVPPLEMLVWTSYLARTMTMHLMVTVDVEKELVSVWHYAYIKPKDSPVPLTQPVNVPPEKQSKKRLSTAGGGNRRTSALYEGPAGDRWDRNRPMSPKASRMAEEMALPAEMFELPGDDNLFKAGSTHGSSNTLGSIPSGAASSQRSHGHVPRRSSMTRSDLTNTMNRMALGGKMEPEVIFPPNDHGRMKAAFWMERMYTHKISKEDAQAWRKMSVSVFDSRNDGKHFRCLMSITLPATQTAIILTVSRSPERVFQVSPLSELPVASATALRATRANVLDLFVVKPDGGLSLWTHGLYEMPVTLKFVKGSGGGDMDIDDSPPPKVVSVQDAQWGQTIVTHEDGSQSRVSFDIYPITPLVTDCVQMLALILPHDIAFDLHFTFLQIWSQHNYAQADDMEFECFKRALYKVFDIQVEEHAVKSDPWSRLASSKTHHRFSEDPALRKLIRPPNIPAPRCVYPSKPPHPLLAPLMYGLHILGEQCRLVIMRHKDLMLLAPVICQLAVVIRPEWADYWKRLIPDAMPSWPQNTVSEYLDDRLPVWPPDMAAILYGRISSPEWKAPWHDVHHIVTRFDLNPSIHYGYLDPLRILHEITTLYGTLADFKIPEFQKRAENTIHKMVTQGMQNLQSILPLGVMAPLNEAARSCQLVPPGNWPVQAYTAIGRNDLAASANRRHDTFLNDGYLQRKDYINPTKPRPTINQIAATARTMGGNEKEAVTGVELNLKEFTDIRFGLDRRLEEVARMLCSSTIPSVKGIERPELSEPDQAKEHQNQVIRVAERTLALPHGRAMFTFGSVPIVTRETYSIPKIEFSVRLQPLNIVLTPDVGKIPAESLAWGEFHNGVAAGLRVAPGAGGVQSSWIAFNKPTELSPEHAGFLLGLGLTGHLKEMLSWHSFSYLTPKHDLTSIGVLLGLSAANIGTGNEHVTKLLAVHTPAMLPTPSVDLNVTLLTQAAGLAGIGLLFLGTKNRRMGEICLSQISKRELVQPDLSNEHREAYTYAAALAFGMIMLGKGSTIPADLNILKRLSILIHGEPKAPSANPQPEAFDINLTSPAAAMALGFMYLRTGRKDVADILTIPDTVISLNAIQPTFLLFRTLARALIMWDAIAPTPEWLLAQIPLSIREATEARKAGKVVDDSMELANYNIISGCCFAVGLKYAGTARQEAYNLIVRYFDLFSRLAYTNGPAFDHKIKRSAIRDGLNLISLALSMVMAGTGELSCLRRLRYAYGMAQQIMYHHGFKYGVHVATHMSIGLLFLGGGRFTLGTSDAAIASMVLAFFPRFQQTSADNKSYLQALRHMWVLAVEPRCLIARDVDTNEVVYLPVKIRTHDMPEQTQLISPTLIPDMDQLKSVRVDTPRYWPFYLDTARHPPHRDVLLKSQTLYVKRRTAFLSYTEDPRGSRSLFVRSGSSSGDIATLDFPQLTGNQTHPAGDLSEFITSFSNDVLFLAFADHFSRPLGETPEEELFQNYCHAALLDSILQDKPQTLQAYLTLYTYRMMKPSHSRYFHLRLQDLRFVSDFYSKVYERHFSGKKDVGVGKPPLVRDTTVLAALHAVDQRLEDVRSTQDFKEHLGHYARGEPMPEVVDNGVDGVTRGETMDRNLAWYLSRNSVPVSNILTILRSLANEAHANCLGRPAPDGTMDSGNLDNAIKEVLHTTGTKMTASLGTGWSVRSLDEVIESWKG</sequence>
<evidence type="ECO:0000313" key="10">
    <source>
        <dbReference type="EMBL" id="PPQ69054.1"/>
    </source>
</evidence>
<dbReference type="GO" id="GO:0060090">
    <property type="term" value="F:molecular adaptor activity"/>
    <property type="evidence" value="ECO:0007669"/>
    <property type="project" value="TreeGrafter"/>
</dbReference>
<organism evidence="10 11">
    <name type="scientific">Panaeolus cyanescens</name>
    <dbReference type="NCBI Taxonomy" id="181874"/>
    <lineage>
        <taxon>Eukaryota</taxon>
        <taxon>Fungi</taxon>
        <taxon>Dikarya</taxon>
        <taxon>Basidiomycota</taxon>
        <taxon>Agaricomycotina</taxon>
        <taxon>Agaricomycetes</taxon>
        <taxon>Agaricomycetidae</taxon>
        <taxon>Agaricales</taxon>
        <taxon>Agaricineae</taxon>
        <taxon>Galeropsidaceae</taxon>
        <taxon>Panaeolus</taxon>
    </lineage>
</organism>
<keyword evidence="3" id="KW-0677">Repeat</keyword>
<evidence type="ECO:0000256" key="6">
    <source>
        <dbReference type="SAM" id="MobiDB-lite"/>
    </source>
</evidence>
<dbReference type="Pfam" id="PF12859">
    <property type="entry name" value="ANAPC1"/>
    <property type="match status" value="1"/>
</dbReference>
<feature type="domain" description="Anaphase-promoting complex subunit 1 C-terminal" evidence="8">
    <location>
        <begin position="1707"/>
        <end position="1883"/>
    </location>
</feature>
<dbReference type="InterPro" id="IPR049255">
    <property type="entry name" value="Apc1_N"/>
</dbReference>
<dbReference type="Pfam" id="PF21282">
    <property type="entry name" value="APC1_3rd"/>
    <property type="match status" value="1"/>
</dbReference>
<reference evidence="10 11" key="1">
    <citation type="journal article" date="2018" name="Evol. Lett.">
        <title>Horizontal gene cluster transfer increased hallucinogenic mushroom diversity.</title>
        <authorList>
            <person name="Reynolds H.T."/>
            <person name="Vijayakumar V."/>
            <person name="Gluck-Thaler E."/>
            <person name="Korotkin H.B."/>
            <person name="Matheny P.B."/>
            <person name="Slot J.C."/>
        </authorList>
    </citation>
    <scope>NUCLEOTIDE SEQUENCE [LARGE SCALE GENOMIC DNA]</scope>
    <source>
        <strain evidence="10 11">2629</strain>
    </source>
</reference>
<evidence type="ECO:0000256" key="1">
    <source>
        <dbReference type="ARBA" id="ARBA00010547"/>
    </source>
</evidence>
<dbReference type="Proteomes" id="UP000284842">
    <property type="component" value="Unassembled WGS sequence"/>
</dbReference>
<comment type="caution">
    <text evidence="10">The sequence shown here is derived from an EMBL/GenBank/DDBJ whole genome shotgun (WGS) entry which is preliminary data.</text>
</comment>
<evidence type="ECO:0000313" key="11">
    <source>
        <dbReference type="Proteomes" id="UP000284842"/>
    </source>
</evidence>
<dbReference type="PANTHER" id="PTHR12827">
    <property type="entry name" value="MEIOTIC CHECKPOINT REGULATOR TSG24 FAMILY MEMBER"/>
    <property type="match status" value="1"/>
</dbReference>
<evidence type="ECO:0000259" key="8">
    <source>
        <dbReference type="Pfam" id="PF18122"/>
    </source>
</evidence>
<protein>
    <submittedName>
        <fullName evidence="10">Uncharacterized protein</fullName>
    </submittedName>
</protein>
<comment type="similarity">
    <text evidence="1">Belongs to the APC1 family.</text>
</comment>
<dbReference type="PANTHER" id="PTHR12827:SF3">
    <property type="entry name" value="ANAPHASE-PROMOTING COMPLEX SUBUNIT 1"/>
    <property type="match status" value="1"/>
</dbReference>
<dbReference type="STRING" id="181874.A0A409VS13"/>